<accession>A0A931H0F0</accession>
<keyword evidence="4 6" id="KW-1133">Transmembrane helix</keyword>
<dbReference type="PANTHER" id="PTHR33406:SF13">
    <property type="entry name" value="MEMBRANE PROTEIN YDFJ"/>
    <property type="match status" value="1"/>
</dbReference>
<feature type="transmembrane region" description="Helical" evidence="6">
    <location>
        <begin position="390"/>
        <end position="409"/>
    </location>
</feature>
<dbReference type="PANTHER" id="PTHR33406">
    <property type="entry name" value="MEMBRANE PROTEIN MJ1562-RELATED"/>
    <property type="match status" value="1"/>
</dbReference>
<organism evidence="8 9">
    <name type="scientific">Panacibacter microcysteis</name>
    <dbReference type="NCBI Taxonomy" id="2793269"/>
    <lineage>
        <taxon>Bacteria</taxon>
        <taxon>Pseudomonadati</taxon>
        <taxon>Bacteroidota</taxon>
        <taxon>Chitinophagia</taxon>
        <taxon>Chitinophagales</taxon>
        <taxon>Chitinophagaceae</taxon>
        <taxon>Panacibacter</taxon>
    </lineage>
</organism>
<gene>
    <name evidence="8" type="ORF">I5907_20740</name>
</gene>
<reference evidence="8" key="1">
    <citation type="submission" date="2020-11" db="EMBL/GenBank/DDBJ databases">
        <title>Bacterial whole genome sequence for Panacibacter sp. DH6.</title>
        <authorList>
            <person name="Le V."/>
            <person name="Ko S."/>
            <person name="Ahn C.-Y."/>
            <person name="Oh H.-M."/>
        </authorList>
    </citation>
    <scope>NUCLEOTIDE SEQUENCE</scope>
    <source>
        <strain evidence="8">DH6</strain>
    </source>
</reference>
<dbReference type="SUPFAM" id="SSF82866">
    <property type="entry name" value="Multidrug efflux transporter AcrB transmembrane domain"/>
    <property type="match status" value="2"/>
</dbReference>
<dbReference type="Pfam" id="PF13649">
    <property type="entry name" value="Methyltransf_25"/>
    <property type="match status" value="1"/>
</dbReference>
<evidence type="ECO:0000256" key="1">
    <source>
        <dbReference type="ARBA" id="ARBA00004651"/>
    </source>
</evidence>
<keyword evidence="3 6" id="KW-0812">Transmembrane</keyword>
<dbReference type="GO" id="GO:0016746">
    <property type="term" value="F:acyltransferase activity"/>
    <property type="evidence" value="ECO:0007669"/>
    <property type="project" value="UniProtKB-KW"/>
</dbReference>
<evidence type="ECO:0000259" key="7">
    <source>
        <dbReference type="SMART" id="SM00563"/>
    </source>
</evidence>
<dbReference type="Proteomes" id="UP000628448">
    <property type="component" value="Unassembled WGS sequence"/>
</dbReference>
<feature type="transmembrane region" description="Helical" evidence="6">
    <location>
        <begin position="664"/>
        <end position="681"/>
    </location>
</feature>
<keyword evidence="8" id="KW-0012">Acyltransferase</keyword>
<comment type="subcellular location">
    <subcellularLocation>
        <location evidence="1">Cell membrane</location>
        <topology evidence="1">Multi-pass membrane protein</topology>
    </subcellularLocation>
</comment>
<keyword evidence="9" id="KW-1185">Reference proteome</keyword>
<dbReference type="CDD" id="cd07989">
    <property type="entry name" value="LPLAT_AGPAT-like"/>
    <property type="match status" value="1"/>
</dbReference>
<keyword evidence="2" id="KW-1003">Cell membrane</keyword>
<feature type="transmembrane region" description="Helical" evidence="6">
    <location>
        <begin position="273"/>
        <end position="291"/>
    </location>
</feature>
<dbReference type="InterPro" id="IPR004869">
    <property type="entry name" value="MMPL_dom"/>
</dbReference>
<feature type="transmembrane region" description="Helical" evidence="6">
    <location>
        <begin position="298"/>
        <end position="318"/>
    </location>
</feature>
<dbReference type="InterPro" id="IPR002123">
    <property type="entry name" value="Plipid/glycerol_acylTrfase"/>
</dbReference>
<evidence type="ECO:0000313" key="9">
    <source>
        <dbReference type="Proteomes" id="UP000628448"/>
    </source>
</evidence>
<dbReference type="InterPro" id="IPR041698">
    <property type="entry name" value="Methyltransf_25"/>
</dbReference>
<evidence type="ECO:0000256" key="2">
    <source>
        <dbReference type="ARBA" id="ARBA00022475"/>
    </source>
</evidence>
<keyword evidence="5 6" id="KW-0472">Membrane</keyword>
<dbReference type="Pfam" id="PF01553">
    <property type="entry name" value="Acyltransferase"/>
    <property type="match status" value="1"/>
</dbReference>
<dbReference type="GO" id="GO:0005886">
    <property type="term" value="C:plasma membrane"/>
    <property type="evidence" value="ECO:0007669"/>
    <property type="project" value="UniProtKB-SubCell"/>
</dbReference>
<evidence type="ECO:0000313" key="8">
    <source>
        <dbReference type="EMBL" id="MBG9378672.1"/>
    </source>
</evidence>
<protein>
    <submittedName>
        <fullName evidence="8">1-acyl-sn-glycerol-3-phosphate acyltransferase</fullName>
    </submittedName>
</protein>
<feature type="transmembrane region" description="Helical" evidence="6">
    <location>
        <begin position="324"/>
        <end position="342"/>
    </location>
</feature>
<feature type="transmembrane region" description="Helical" evidence="6">
    <location>
        <begin position="688"/>
        <end position="710"/>
    </location>
</feature>
<feature type="domain" description="Phospholipid/glycerol acyltransferase" evidence="7">
    <location>
        <begin position="899"/>
        <end position="1008"/>
    </location>
</feature>
<proteinExistence type="predicted"/>
<feature type="transmembrane region" description="Helical" evidence="6">
    <location>
        <begin position="716"/>
        <end position="737"/>
    </location>
</feature>
<dbReference type="Gene3D" id="3.40.50.150">
    <property type="entry name" value="Vaccinia Virus protein VP39"/>
    <property type="match status" value="1"/>
</dbReference>
<evidence type="ECO:0000256" key="5">
    <source>
        <dbReference type="ARBA" id="ARBA00023136"/>
    </source>
</evidence>
<dbReference type="InterPro" id="IPR029063">
    <property type="entry name" value="SAM-dependent_MTases_sf"/>
</dbReference>
<feature type="transmembrane region" description="Helical" evidence="6">
    <location>
        <begin position="830"/>
        <end position="857"/>
    </location>
</feature>
<evidence type="ECO:0000256" key="6">
    <source>
        <dbReference type="SAM" id="Phobius"/>
    </source>
</evidence>
<feature type="transmembrane region" description="Helical" evidence="6">
    <location>
        <begin position="783"/>
        <end position="809"/>
    </location>
</feature>
<evidence type="ECO:0000256" key="3">
    <source>
        <dbReference type="ARBA" id="ARBA00022692"/>
    </source>
</evidence>
<keyword evidence="8" id="KW-0808">Transferase</keyword>
<sequence>MEKFFSRIFRYFSNHKTALYLSFAISITVFGYCTSRVNFEEDISKILPNDKKIEKLNSVFQNSKFADKLAITISLRDASAGAQPDSLVSFADTLVARVQQRLMPYIAKLNYKVDDNTALELFSTINDHLPVFLSAKDYTTIDSLIQPATVQQTLEGNLRTLVSPSGFALKQMISKDPVGISFIGLKKIQQLQYDDNFELYDGYIITKDQRHLLIFITPAYTAGNTGKNAVLIHGLDDIIDSLTNTAYKNITADYFGAAAVSLGNAEQLRRDTLLTQGITVLFVIAFIGIYFKKKRAPLLVLIPVMYGALFSLTAIYFIKGSISVIALGTGSVILGIAINYSLHVFNHYRHTRSIEQTIADLSFPLTIGSFTTIGGFLCLEFVQSELLKDLGLFAAFSLIGAALCSLIYLPHFIQTKKADVAQNHTVSLIDKLAAYSPQRNKVLITVILALTIFFSFYVSRVGFDADMLHMNYMPEKLQQSEAALNNLNQAALKSVYLVAEGKNLDEALRNNERLSQTIDSLKTKQIVTRYSGVSSLVISDSLQKQRIAMWQQYWTEAKKQALLQTLQSAGGALKFSATAFDHFETLLNTDFQPMNDTVLNDIRKKFLDDYISETSAGVNVVTLLKVADNNKPIVYAQFDDEQNVTVLDKQYLADKMAGVIRDDFSSIAYMSSILVFVVLLITYGRIELALVSFIPMFITWIWILGIMALFNIQFNIINIIVSALIFGLGDDYSLFIMDGLIQEYKTGKKNLSSFKSSIFLSAITTIAGLGVLIFAKHPALKSIAFISITGILCVVLIAQVMIPFLFNFLIADRVKQHKFPWTASGLFKSVFSFTYFFLGSILLTIAGFFLVIIFPFGKERGKLIYHTLLSKYTWSLMYIMSNVKKRIINQHKEDFKKPAVIICNHQSFLDILCTTMLYPKLILLTNQWVWKSPVFGWVIKMADYYPVADGIENSIELLADRVKQGYSIVIFPEGTRTVDGNMKRFHKGAFYLAEKLNIDILPIIFHGSGYTMTKHDFLLKDGTITLTIEERIPPGAGASVFGDDYATKTKNISRWFKHRFAEISSAIQQPAYYKEQLKYNYIYKGPVLEWYMKIKTRLEKYYQPIHDLLPKSGNMLDLGCGYGFMSYTLHFASPERKITGIDYDEEKIAVASHCFSKDDGIHFMHADATAFEGNTYDAIIMADMLHYLTSDQQKALIAKCIAHLNAGGTILIRDGNTELKERHANTKLTEFFSTKLTGFNKTSGKGLTFFSAQLVKDIAQAYDMQCIEVDNTKYTSNVIYLLRHSSKQISDTEARLNNAE</sequence>
<dbReference type="Pfam" id="PF03176">
    <property type="entry name" value="MMPL"/>
    <property type="match status" value="1"/>
</dbReference>
<dbReference type="Gene3D" id="1.20.1640.10">
    <property type="entry name" value="Multidrug efflux transporter AcrB transmembrane domain"/>
    <property type="match status" value="2"/>
</dbReference>
<evidence type="ECO:0000256" key="4">
    <source>
        <dbReference type="ARBA" id="ARBA00022989"/>
    </source>
</evidence>
<dbReference type="SMART" id="SM00563">
    <property type="entry name" value="PlsC"/>
    <property type="match status" value="1"/>
</dbReference>
<dbReference type="InterPro" id="IPR050545">
    <property type="entry name" value="Mycobact_MmpL"/>
</dbReference>
<dbReference type="SUPFAM" id="SSF69593">
    <property type="entry name" value="Glycerol-3-phosphate (1)-acyltransferase"/>
    <property type="match status" value="1"/>
</dbReference>
<dbReference type="SUPFAM" id="SSF53335">
    <property type="entry name" value="S-adenosyl-L-methionine-dependent methyltransferases"/>
    <property type="match status" value="1"/>
</dbReference>
<comment type="caution">
    <text evidence="8">The sequence shown here is derived from an EMBL/GenBank/DDBJ whole genome shotgun (WGS) entry which is preliminary data.</text>
</comment>
<feature type="transmembrane region" description="Helical" evidence="6">
    <location>
        <begin position="758"/>
        <end position="777"/>
    </location>
</feature>
<feature type="transmembrane region" description="Helical" evidence="6">
    <location>
        <begin position="363"/>
        <end position="384"/>
    </location>
</feature>
<dbReference type="RefSeq" id="WP_196992766.1">
    <property type="nucleotide sequence ID" value="NZ_JADWYR010000003.1"/>
</dbReference>
<name>A0A931H0F0_9BACT</name>
<dbReference type="CDD" id="cd02440">
    <property type="entry name" value="AdoMet_MTases"/>
    <property type="match status" value="1"/>
</dbReference>
<dbReference type="EMBL" id="JADWYR010000003">
    <property type="protein sequence ID" value="MBG9378672.1"/>
    <property type="molecule type" value="Genomic_DNA"/>
</dbReference>
<feature type="transmembrane region" description="Helical" evidence="6">
    <location>
        <begin position="442"/>
        <end position="463"/>
    </location>
</feature>